<keyword evidence="3" id="KW-1185">Reference proteome</keyword>
<reference evidence="2" key="1">
    <citation type="journal article" date="2020" name="Cell">
        <title>Large-Scale Comparative Analyses of Tick Genomes Elucidate Their Genetic Diversity and Vector Capacities.</title>
        <authorList>
            <consortium name="Tick Genome and Microbiome Consortium (TIGMIC)"/>
            <person name="Jia N."/>
            <person name="Wang J."/>
            <person name="Shi W."/>
            <person name="Du L."/>
            <person name="Sun Y."/>
            <person name="Zhan W."/>
            <person name="Jiang J.F."/>
            <person name="Wang Q."/>
            <person name="Zhang B."/>
            <person name="Ji P."/>
            <person name="Bell-Sakyi L."/>
            <person name="Cui X.M."/>
            <person name="Yuan T.T."/>
            <person name="Jiang B.G."/>
            <person name="Yang W.F."/>
            <person name="Lam T.T."/>
            <person name="Chang Q.C."/>
            <person name="Ding S.J."/>
            <person name="Wang X.J."/>
            <person name="Zhu J.G."/>
            <person name="Ruan X.D."/>
            <person name="Zhao L."/>
            <person name="Wei J.T."/>
            <person name="Ye R.Z."/>
            <person name="Que T.C."/>
            <person name="Du C.H."/>
            <person name="Zhou Y.H."/>
            <person name="Cheng J.X."/>
            <person name="Dai P.F."/>
            <person name="Guo W.B."/>
            <person name="Han X.H."/>
            <person name="Huang E.J."/>
            <person name="Li L.F."/>
            <person name="Wei W."/>
            <person name="Gao Y.C."/>
            <person name="Liu J.Z."/>
            <person name="Shao H.Z."/>
            <person name="Wang X."/>
            <person name="Wang C.C."/>
            <person name="Yang T.C."/>
            <person name="Huo Q.B."/>
            <person name="Li W."/>
            <person name="Chen H.Y."/>
            <person name="Chen S.E."/>
            <person name="Zhou L.G."/>
            <person name="Ni X.B."/>
            <person name="Tian J.H."/>
            <person name="Sheng Y."/>
            <person name="Liu T."/>
            <person name="Pan Y.S."/>
            <person name="Xia L.Y."/>
            <person name="Li J."/>
            <person name="Zhao F."/>
            <person name="Cao W.C."/>
        </authorList>
    </citation>
    <scope>NUCLEOTIDE SEQUENCE</scope>
    <source>
        <strain evidence="2">Rsan-2018</strain>
    </source>
</reference>
<dbReference type="AlphaFoldDB" id="A0A9D4SSG3"/>
<sequence>MPPQRKGAQGRGRKKTQQSTPSAGEGTPQTAGQEPAASTSRGLGHANITLKASTGQPAPDGQATPSSPPEQSRAYRSDGEQHQEMPAPELPLKRKRGQPPKTNKVAPKQSKVGASGSSSNPPAASPNEETQVAPPPADSSQLETVEAGSAEPSMRVVDRSAVSSGAKGMEGRYITRSLSKSMEEPDVERSTASEGVRASGRARKVQRTPSGVAADGLSTKKRAIRRRSPPGTQREAAVTTAPHSSPRGDVSQAQNVPTNSISVVAPGPSGQRVSKALSKSRTEKAPTNEHAEEIHRNVRTGGSGSDQQGLSSGVVAKAPRVHQQGKKVDAPEGHTNETSANHFALASEDRKTPPAMRSPASPRPKAILSSSRLSSRRKLSFEKDALRSSTLEKGTRNIQVNAHTSKHQLHVR</sequence>
<feature type="compositionally biased region" description="Low complexity" evidence="1">
    <location>
        <begin position="353"/>
        <end position="373"/>
    </location>
</feature>
<feature type="compositionally biased region" description="Low complexity" evidence="1">
    <location>
        <begin position="113"/>
        <end position="127"/>
    </location>
</feature>
<accession>A0A9D4SSG3</accession>
<evidence type="ECO:0000313" key="2">
    <source>
        <dbReference type="EMBL" id="KAH7944077.1"/>
    </source>
</evidence>
<dbReference type="Proteomes" id="UP000821837">
    <property type="component" value="Unassembled WGS sequence"/>
</dbReference>
<feature type="compositionally biased region" description="Polar residues" evidence="1">
    <location>
        <begin position="387"/>
        <end position="403"/>
    </location>
</feature>
<reference evidence="2" key="2">
    <citation type="submission" date="2021-09" db="EMBL/GenBank/DDBJ databases">
        <authorList>
            <person name="Jia N."/>
            <person name="Wang J."/>
            <person name="Shi W."/>
            <person name="Du L."/>
            <person name="Sun Y."/>
            <person name="Zhan W."/>
            <person name="Jiang J."/>
            <person name="Wang Q."/>
            <person name="Zhang B."/>
            <person name="Ji P."/>
            <person name="Sakyi L.B."/>
            <person name="Cui X."/>
            <person name="Yuan T."/>
            <person name="Jiang B."/>
            <person name="Yang W."/>
            <person name="Lam T.T.-Y."/>
            <person name="Chang Q."/>
            <person name="Ding S."/>
            <person name="Wang X."/>
            <person name="Zhu J."/>
            <person name="Ruan X."/>
            <person name="Zhao L."/>
            <person name="Wei J."/>
            <person name="Que T."/>
            <person name="Du C."/>
            <person name="Cheng J."/>
            <person name="Dai P."/>
            <person name="Han X."/>
            <person name="Huang E."/>
            <person name="Gao Y."/>
            <person name="Liu J."/>
            <person name="Shao H."/>
            <person name="Ye R."/>
            <person name="Li L."/>
            <person name="Wei W."/>
            <person name="Wang X."/>
            <person name="Wang C."/>
            <person name="Huo Q."/>
            <person name="Li W."/>
            <person name="Guo W."/>
            <person name="Chen H."/>
            <person name="Chen S."/>
            <person name="Zhou L."/>
            <person name="Zhou L."/>
            <person name="Ni X."/>
            <person name="Tian J."/>
            <person name="Zhou Y."/>
            <person name="Sheng Y."/>
            <person name="Liu T."/>
            <person name="Pan Y."/>
            <person name="Xia L."/>
            <person name="Li J."/>
            <person name="Zhao F."/>
            <person name="Cao W."/>
        </authorList>
    </citation>
    <scope>NUCLEOTIDE SEQUENCE</scope>
    <source>
        <strain evidence="2">Rsan-2018</strain>
        <tissue evidence="2">Larvae</tissue>
    </source>
</reference>
<protein>
    <submittedName>
        <fullName evidence="2">Uncharacterized protein</fullName>
    </submittedName>
</protein>
<feature type="compositionally biased region" description="Basic and acidic residues" evidence="1">
    <location>
        <begin position="326"/>
        <end position="335"/>
    </location>
</feature>
<dbReference type="VEuPathDB" id="VectorBase:RSAN_054740"/>
<feature type="compositionally biased region" description="Polar residues" evidence="1">
    <location>
        <begin position="251"/>
        <end position="262"/>
    </location>
</feature>
<evidence type="ECO:0000256" key="1">
    <source>
        <dbReference type="SAM" id="MobiDB-lite"/>
    </source>
</evidence>
<feature type="compositionally biased region" description="Basic and acidic residues" evidence="1">
    <location>
        <begin position="181"/>
        <end position="191"/>
    </location>
</feature>
<evidence type="ECO:0000313" key="3">
    <source>
        <dbReference type="Proteomes" id="UP000821837"/>
    </source>
</evidence>
<organism evidence="2 3">
    <name type="scientific">Rhipicephalus sanguineus</name>
    <name type="common">Brown dog tick</name>
    <name type="synonym">Ixodes sanguineus</name>
    <dbReference type="NCBI Taxonomy" id="34632"/>
    <lineage>
        <taxon>Eukaryota</taxon>
        <taxon>Metazoa</taxon>
        <taxon>Ecdysozoa</taxon>
        <taxon>Arthropoda</taxon>
        <taxon>Chelicerata</taxon>
        <taxon>Arachnida</taxon>
        <taxon>Acari</taxon>
        <taxon>Parasitiformes</taxon>
        <taxon>Ixodida</taxon>
        <taxon>Ixodoidea</taxon>
        <taxon>Ixodidae</taxon>
        <taxon>Rhipicephalinae</taxon>
        <taxon>Rhipicephalus</taxon>
        <taxon>Rhipicephalus</taxon>
    </lineage>
</organism>
<feature type="compositionally biased region" description="Basic and acidic residues" evidence="1">
    <location>
        <begin position="73"/>
        <end position="83"/>
    </location>
</feature>
<proteinExistence type="predicted"/>
<feature type="compositionally biased region" description="Basic and acidic residues" evidence="1">
    <location>
        <begin position="280"/>
        <end position="296"/>
    </location>
</feature>
<feature type="compositionally biased region" description="Basic residues" evidence="1">
    <location>
        <begin position="219"/>
        <end position="228"/>
    </location>
</feature>
<comment type="caution">
    <text evidence="2">The sequence shown here is derived from an EMBL/GenBank/DDBJ whole genome shotgun (WGS) entry which is preliminary data.</text>
</comment>
<dbReference type="EMBL" id="JABSTV010001253">
    <property type="protein sequence ID" value="KAH7944077.1"/>
    <property type="molecule type" value="Genomic_DNA"/>
</dbReference>
<name>A0A9D4SSG3_RHISA</name>
<gene>
    <name evidence="2" type="ORF">HPB52_015268</name>
</gene>
<feature type="compositionally biased region" description="Polar residues" evidence="1">
    <location>
        <begin position="17"/>
        <end position="41"/>
    </location>
</feature>
<feature type="region of interest" description="Disordered" evidence="1">
    <location>
        <begin position="1"/>
        <end position="412"/>
    </location>
</feature>